<comment type="caution">
    <text evidence="1">The sequence shown here is derived from an EMBL/GenBank/DDBJ whole genome shotgun (WGS) entry which is preliminary data.</text>
</comment>
<keyword evidence="2" id="KW-1185">Reference proteome</keyword>
<protein>
    <submittedName>
        <fullName evidence="1">Immunomodulatory protein FIP-Fve</fullName>
    </submittedName>
</protein>
<name>A0ACB8SE35_9AGAM</name>
<accession>A0ACB8SE35</accession>
<reference evidence="1" key="2">
    <citation type="journal article" date="2022" name="New Phytol.">
        <title>Evolutionary transition to the ectomycorrhizal habit in the genomes of a hyperdiverse lineage of mushroom-forming fungi.</title>
        <authorList>
            <person name="Looney B."/>
            <person name="Miyauchi S."/>
            <person name="Morin E."/>
            <person name="Drula E."/>
            <person name="Courty P.E."/>
            <person name="Kohler A."/>
            <person name="Kuo A."/>
            <person name="LaButti K."/>
            <person name="Pangilinan J."/>
            <person name="Lipzen A."/>
            <person name="Riley R."/>
            <person name="Andreopoulos W."/>
            <person name="He G."/>
            <person name="Johnson J."/>
            <person name="Nolan M."/>
            <person name="Tritt A."/>
            <person name="Barry K.W."/>
            <person name="Grigoriev I.V."/>
            <person name="Nagy L.G."/>
            <person name="Hibbett D."/>
            <person name="Henrissat B."/>
            <person name="Matheny P.B."/>
            <person name="Labbe J."/>
            <person name="Martin F.M."/>
        </authorList>
    </citation>
    <scope>NUCLEOTIDE SEQUENCE</scope>
    <source>
        <strain evidence="1">HHB10654</strain>
    </source>
</reference>
<dbReference type="EMBL" id="MU277430">
    <property type="protein sequence ID" value="KAI0054447.1"/>
    <property type="molecule type" value="Genomic_DNA"/>
</dbReference>
<feature type="non-terminal residue" evidence="1">
    <location>
        <position position="1"/>
    </location>
</feature>
<sequence>VHTTQLQFALARAVHKLDFNYSPRCASRGGMEGFHPITFPKVFQDKKYEYRVVKGTQDFGTRHGQKVQSDGSQTINSLTYDRGDAIDSTGTPIAVYAVDSDVGNQYGVADYN</sequence>
<evidence type="ECO:0000313" key="2">
    <source>
        <dbReference type="Proteomes" id="UP000814140"/>
    </source>
</evidence>
<organism evidence="1 2">
    <name type="scientific">Artomyces pyxidatus</name>
    <dbReference type="NCBI Taxonomy" id="48021"/>
    <lineage>
        <taxon>Eukaryota</taxon>
        <taxon>Fungi</taxon>
        <taxon>Dikarya</taxon>
        <taxon>Basidiomycota</taxon>
        <taxon>Agaricomycotina</taxon>
        <taxon>Agaricomycetes</taxon>
        <taxon>Russulales</taxon>
        <taxon>Auriscalpiaceae</taxon>
        <taxon>Artomyces</taxon>
    </lineage>
</organism>
<proteinExistence type="predicted"/>
<reference evidence="1" key="1">
    <citation type="submission" date="2021-03" db="EMBL/GenBank/DDBJ databases">
        <authorList>
            <consortium name="DOE Joint Genome Institute"/>
            <person name="Ahrendt S."/>
            <person name="Looney B.P."/>
            <person name="Miyauchi S."/>
            <person name="Morin E."/>
            <person name="Drula E."/>
            <person name="Courty P.E."/>
            <person name="Chicoki N."/>
            <person name="Fauchery L."/>
            <person name="Kohler A."/>
            <person name="Kuo A."/>
            <person name="Labutti K."/>
            <person name="Pangilinan J."/>
            <person name="Lipzen A."/>
            <person name="Riley R."/>
            <person name="Andreopoulos W."/>
            <person name="He G."/>
            <person name="Johnson J."/>
            <person name="Barry K.W."/>
            <person name="Grigoriev I.V."/>
            <person name="Nagy L."/>
            <person name="Hibbett D."/>
            <person name="Henrissat B."/>
            <person name="Matheny P.B."/>
            <person name="Labbe J."/>
            <person name="Martin F."/>
        </authorList>
    </citation>
    <scope>NUCLEOTIDE SEQUENCE</scope>
    <source>
        <strain evidence="1">HHB10654</strain>
    </source>
</reference>
<evidence type="ECO:0000313" key="1">
    <source>
        <dbReference type="EMBL" id="KAI0054447.1"/>
    </source>
</evidence>
<feature type="non-terminal residue" evidence="1">
    <location>
        <position position="112"/>
    </location>
</feature>
<dbReference type="Proteomes" id="UP000814140">
    <property type="component" value="Unassembled WGS sequence"/>
</dbReference>
<gene>
    <name evidence="1" type="ORF">BV25DRAFT_1773128</name>
</gene>